<gene>
    <name evidence="1" type="ORF">QYB95_14255</name>
</gene>
<dbReference type="RefSeq" id="WP_301139021.1">
    <property type="nucleotide sequence ID" value="NZ_JAUHTQ010000012.1"/>
</dbReference>
<dbReference type="InterPro" id="IPR012347">
    <property type="entry name" value="Ferritin-like"/>
</dbReference>
<keyword evidence="2" id="KW-1185">Reference proteome</keyword>
<accession>A0ABT8GTH3</accession>
<protein>
    <submittedName>
        <fullName evidence="1">DUF3231 family protein</fullName>
    </submittedName>
</protein>
<evidence type="ECO:0000313" key="2">
    <source>
        <dbReference type="Proteomes" id="UP001172743"/>
    </source>
</evidence>
<dbReference type="EMBL" id="JAUHTQ010000012">
    <property type="protein sequence ID" value="MDN4494713.1"/>
    <property type="molecule type" value="Genomic_DNA"/>
</dbReference>
<proteinExistence type="predicted"/>
<evidence type="ECO:0000313" key="1">
    <source>
        <dbReference type="EMBL" id="MDN4494713.1"/>
    </source>
</evidence>
<dbReference type="InterPro" id="IPR021617">
    <property type="entry name" value="DUF3231"/>
</dbReference>
<sequence length="183" mass="19919">MPKHAFEALMKVLHSLFDDETKPPLHVGEVMSCWTYLTVLEESVALEQLAINTTADTELNNFLHKTMGGASSQAARLKDFLQQEGIPLPPASEPKPVSDPSAIPLGAKMTDSEIANLVSVKIASAITLCAAGTAQSVRNDVGIMFFEYQTEAMQYGALLKSIMQKRGWLKIPPYYRPPGGPNS</sequence>
<reference evidence="1" key="1">
    <citation type="submission" date="2023-07" db="EMBL/GenBank/DDBJ databases">
        <title>Ureibacillus sp. isolated from freshwater well.</title>
        <authorList>
            <person name="Kirdat K."/>
            <person name="Bhatt A."/>
            <person name="Teware R."/>
            <person name="Bhavsar Y."/>
            <person name="Yadav A."/>
        </authorList>
    </citation>
    <scope>NUCLEOTIDE SEQUENCE</scope>
    <source>
        <strain evidence="1">BA0131</strain>
    </source>
</reference>
<dbReference type="Proteomes" id="UP001172743">
    <property type="component" value="Unassembled WGS sequence"/>
</dbReference>
<comment type="caution">
    <text evidence="1">The sequence shown here is derived from an EMBL/GenBank/DDBJ whole genome shotgun (WGS) entry which is preliminary data.</text>
</comment>
<dbReference type="Pfam" id="PF11553">
    <property type="entry name" value="DUF3231"/>
    <property type="match status" value="1"/>
</dbReference>
<dbReference type="Gene3D" id="1.20.1260.10">
    <property type="match status" value="1"/>
</dbReference>
<name>A0ABT8GTH3_9BACL</name>
<organism evidence="1 2">
    <name type="scientific">Ureibacillus aquaedulcis</name>
    <dbReference type="NCBI Taxonomy" id="3058421"/>
    <lineage>
        <taxon>Bacteria</taxon>
        <taxon>Bacillati</taxon>
        <taxon>Bacillota</taxon>
        <taxon>Bacilli</taxon>
        <taxon>Bacillales</taxon>
        <taxon>Caryophanaceae</taxon>
        <taxon>Ureibacillus</taxon>
    </lineage>
</organism>